<keyword evidence="1" id="KW-0812">Transmembrane</keyword>
<comment type="similarity">
    <text evidence="1">Belongs to the TonB-dependent receptor family.</text>
</comment>
<dbReference type="Proteomes" id="UP001597511">
    <property type="component" value="Unassembled WGS sequence"/>
</dbReference>
<dbReference type="RefSeq" id="WP_386098124.1">
    <property type="nucleotide sequence ID" value="NZ_JBHUOZ010000003.1"/>
</dbReference>
<sequence length="1052" mass="116519">MREMRYAKKGSPGLPFLKGIIKNGAIIGSSLFLALQSNAGTTGFKTITGYEINPREEAGFFKTITGTVIDEEGKPVAGVAVSVNNRKATVTTTLDGTFTIEANEGEDLVFSHISYISKTVKVGAESRLSITLQQNVNDLEQVTVTGYTSYSRSKSPSASSVVKAGDINKVPMSSVDQILQGRVPGLSVLSSSGQPGQSAAVVIRGIGTINGSTQPLYIMDGIPIENGYFQTLNPEDIESMNVLKDASAKALYGSRGSNGVIVITTKKGRKGRLSIGYSSQYGISTLTQPVFEMTDATERLKFEEEVGSETGRDIGPGWRFSPLNPNYATQSAAWQQRADFILDSLRTMNTDWRDMFFQNSTFMEQQINLSGGGENVQTYNAISFWKEDGIVKETGMKRFSLRSNTNLNYGKFTAGINLNLGYSDSKFTYNEGGTGVGSPMASVYYALPYEYPYTADGVFHPTDQTATVYDTREGSRGIDVLYGTSDKTQQFKTTLGIDLGYEIVKGLKITTRAGIDLRNSVDEAYINPSSYIGSRQTGQAGYFGEGFRRNFNLVSTSGLTYKRRIDIHDFEVSGFFEYLQNNSRAFSYRGYRLDDRLYDDPNGITGASTFPATLDGGRSGTVMSSLMGVGRYTLNNKYTITASYRYDGASLSWVPEKNRWHGFYSFGATWDAKQEQFLSDVSLISALRLRASYGQTASPFGSIFGYYPTYSVTGTYNGQGTIRPSNLGNPDFDWEYVDEFNAGFDLSLFASQRIKVVFDWYNKVTKGMFIEQDVSATAGGGVGTSVMLSTGRMRNRGIELSLSGDIIKEKNFNWNVGINGAFNENRILRVADLTDQMPDGDTRVIKVGMPYGTYYAPRWAGVDPANGDALYYNPDGTVTNVYNADVQSVPLSASMFPKLTGGITTDVRWKDFTLSALFSFVTGIDRWNNIDFYIENQAYMTSNQSKRMLYDRWKKPGDIATLQRIDIPRRFTSKDIQDAAFMRLRNLRLNYSVPAALLNKVKVLKSVDIFVQGQNLFTWTSWRGLDPENNRVYGRFEYPNARKYTGGISVNF</sequence>
<protein>
    <submittedName>
        <fullName evidence="3">SusC/RagA family TonB-linked outer membrane protein</fullName>
    </submittedName>
</protein>
<keyword evidence="1" id="KW-1134">Transmembrane beta strand</keyword>
<keyword evidence="1" id="KW-0813">Transport</keyword>
<dbReference type="InterPro" id="IPR023996">
    <property type="entry name" value="TonB-dep_OMP_SusC/RagA"/>
</dbReference>
<dbReference type="Gene3D" id="2.170.130.10">
    <property type="entry name" value="TonB-dependent receptor, plug domain"/>
    <property type="match status" value="1"/>
</dbReference>
<keyword evidence="4" id="KW-1185">Reference proteome</keyword>
<evidence type="ECO:0000259" key="2">
    <source>
        <dbReference type="Pfam" id="PF07715"/>
    </source>
</evidence>
<dbReference type="SUPFAM" id="SSF49464">
    <property type="entry name" value="Carboxypeptidase regulatory domain-like"/>
    <property type="match status" value="1"/>
</dbReference>
<evidence type="ECO:0000313" key="3">
    <source>
        <dbReference type="EMBL" id="MFD2920166.1"/>
    </source>
</evidence>
<dbReference type="NCBIfam" id="TIGR04056">
    <property type="entry name" value="OMP_RagA_SusC"/>
    <property type="match status" value="1"/>
</dbReference>
<dbReference type="InterPro" id="IPR039426">
    <property type="entry name" value="TonB-dep_rcpt-like"/>
</dbReference>
<reference evidence="4" key="1">
    <citation type="journal article" date="2019" name="Int. J. Syst. Evol. Microbiol.">
        <title>The Global Catalogue of Microorganisms (GCM) 10K type strain sequencing project: providing services to taxonomists for standard genome sequencing and annotation.</title>
        <authorList>
            <consortium name="The Broad Institute Genomics Platform"/>
            <consortium name="The Broad Institute Genome Sequencing Center for Infectious Disease"/>
            <person name="Wu L."/>
            <person name="Ma J."/>
        </authorList>
    </citation>
    <scope>NUCLEOTIDE SEQUENCE [LARGE SCALE GENOMIC DNA]</scope>
    <source>
        <strain evidence="4">KCTC 23299</strain>
    </source>
</reference>
<comment type="subcellular location">
    <subcellularLocation>
        <location evidence="1">Cell outer membrane</location>
        <topology evidence="1">Multi-pass membrane protein</topology>
    </subcellularLocation>
</comment>
<comment type="caution">
    <text evidence="3">The sequence shown here is derived from an EMBL/GenBank/DDBJ whole genome shotgun (WGS) entry which is preliminary data.</text>
</comment>
<evidence type="ECO:0000256" key="1">
    <source>
        <dbReference type="PROSITE-ProRule" id="PRU01360"/>
    </source>
</evidence>
<proteinExistence type="inferred from homology"/>
<dbReference type="SUPFAM" id="SSF56935">
    <property type="entry name" value="Porins"/>
    <property type="match status" value="1"/>
</dbReference>
<dbReference type="Pfam" id="PF07715">
    <property type="entry name" value="Plug"/>
    <property type="match status" value="1"/>
</dbReference>
<dbReference type="InterPro" id="IPR037066">
    <property type="entry name" value="Plug_dom_sf"/>
</dbReference>
<keyword evidence="1" id="KW-0472">Membrane</keyword>
<gene>
    <name evidence="3" type="ORF">ACFS6H_10625</name>
</gene>
<feature type="domain" description="TonB-dependent receptor plug" evidence="2">
    <location>
        <begin position="153"/>
        <end position="260"/>
    </location>
</feature>
<name>A0ABW6A7D9_9BACT</name>
<dbReference type="InterPro" id="IPR012910">
    <property type="entry name" value="Plug_dom"/>
</dbReference>
<dbReference type="Gene3D" id="2.60.40.1120">
    <property type="entry name" value="Carboxypeptidase-like, regulatory domain"/>
    <property type="match status" value="1"/>
</dbReference>
<organism evidence="3 4">
    <name type="scientific">Terrimonas rubra</name>
    <dbReference type="NCBI Taxonomy" id="1035890"/>
    <lineage>
        <taxon>Bacteria</taxon>
        <taxon>Pseudomonadati</taxon>
        <taxon>Bacteroidota</taxon>
        <taxon>Chitinophagia</taxon>
        <taxon>Chitinophagales</taxon>
        <taxon>Chitinophagaceae</taxon>
        <taxon>Terrimonas</taxon>
    </lineage>
</organism>
<dbReference type="PROSITE" id="PS52016">
    <property type="entry name" value="TONB_DEPENDENT_REC_3"/>
    <property type="match status" value="1"/>
</dbReference>
<dbReference type="InterPro" id="IPR008969">
    <property type="entry name" value="CarboxyPept-like_regulatory"/>
</dbReference>
<dbReference type="NCBIfam" id="TIGR04057">
    <property type="entry name" value="SusC_RagA_signa"/>
    <property type="match status" value="1"/>
</dbReference>
<dbReference type="Pfam" id="PF13715">
    <property type="entry name" value="CarbopepD_reg_2"/>
    <property type="match status" value="1"/>
</dbReference>
<dbReference type="InterPro" id="IPR023997">
    <property type="entry name" value="TonB-dep_OMP_SusC/RagA_CS"/>
</dbReference>
<keyword evidence="1" id="KW-0998">Cell outer membrane</keyword>
<evidence type="ECO:0000313" key="4">
    <source>
        <dbReference type="Proteomes" id="UP001597511"/>
    </source>
</evidence>
<accession>A0ABW6A7D9</accession>
<dbReference type="EMBL" id="JBHUOZ010000003">
    <property type="protein sequence ID" value="MFD2920166.1"/>
    <property type="molecule type" value="Genomic_DNA"/>
</dbReference>